<dbReference type="InterPro" id="IPR050951">
    <property type="entry name" value="Retrovirus_Pol_polyprotein"/>
</dbReference>
<dbReference type="PANTHER" id="PTHR37984:SF5">
    <property type="entry name" value="PROTEIN NYNRIN-LIKE"/>
    <property type="match status" value="1"/>
</dbReference>
<dbReference type="InterPro" id="IPR036397">
    <property type="entry name" value="RNaseH_sf"/>
</dbReference>
<dbReference type="Gene3D" id="3.30.420.10">
    <property type="entry name" value="Ribonuclease H-like superfamily/Ribonuclease H"/>
    <property type="match status" value="1"/>
</dbReference>
<keyword evidence="3" id="KW-1185">Reference proteome</keyword>
<protein>
    <recommendedName>
        <fullName evidence="1">Integrase catalytic domain-containing protein</fullName>
    </recommendedName>
</protein>
<organism evidence="2 3">
    <name type="scientific">Petrolisthes cinctipes</name>
    <name type="common">Flat porcelain crab</name>
    <dbReference type="NCBI Taxonomy" id="88211"/>
    <lineage>
        <taxon>Eukaryota</taxon>
        <taxon>Metazoa</taxon>
        <taxon>Ecdysozoa</taxon>
        <taxon>Arthropoda</taxon>
        <taxon>Crustacea</taxon>
        <taxon>Multicrustacea</taxon>
        <taxon>Malacostraca</taxon>
        <taxon>Eumalacostraca</taxon>
        <taxon>Eucarida</taxon>
        <taxon>Decapoda</taxon>
        <taxon>Pleocyemata</taxon>
        <taxon>Anomura</taxon>
        <taxon>Galatheoidea</taxon>
        <taxon>Porcellanidae</taxon>
        <taxon>Petrolisthes</taxon>
    </lineage>
</organism>
<accession>A0AAE1KX63</accession>
<evidence type="ECO:0000313" key="2">
    <source>
        <dbReference type="EMBL" id="KAK3885100.1"/>
    </source>
</evidence>
<dbReference type="AlphaFoldDB" id="A0AAE1KX63"/>
<proteinExistence type="predicted"/>
<reference evidence="2" key="1">
    <citation type="submission" date="2023-10" db="EMBL/GenBank/DDBJ databases">
        <title>Genome assemblies of two species of porcelain crab, Petrolisthes cinctipes and Petrolisthes manimaculis (Anomura: Porcellanidae).</title>
        <authorList>
            <person name="Angst P."/>
        </authorList>
    </citation>
    <scope>NUCLEOTIDE SEQUENCE</scope>
    <source>
        <strain evidence="2">PB745_01</strain>
        <tissue evidence="2">Gill</tissue>
    </source>
</reference>
<dbReference type="Proteomes" id="UP001286313">
    <property type="component" value="Unassembled WGS sequence"/>
</dbReference>
<dbReference type="GO" id="GO:0015074">
    <property type="term" value="P:DNA integration"/>
    <property type="evidence" value="ECO:0007669"/>
    <property type="project" value="InterPro"/>
</dbReference>
<dbReference type="InterPro" id="IPR001584">
    <property type="entry name" value="Integrase_cat-core"/>
</dbReference>
<evidence type="ECO:0000313" key="3">
    <source>
        <dbReference type="Proteomes" id="UP001286313"/>
    </source>
</evidence>
<dbReference type="SUPFAM" id="SSF53098">
    <property type="entry name" value="Ribonuclease H-like"/>
    <property type="match status" value="1"/>
</dbReference>
<gene>
    <name evidence="2" type="ORF">Pcinc_010651</name>
</gene>
<dbReference type="InterPro" id="IPR012337">
    <property type="entry name" value="RNaseH-like_sf"/>
</dbReference>
<dbReference type="EMBL" id="JAWQEG010000828">
    <property type="protein sequence ID" value="KAK3885100.1"/>
    <property type="molecule type" value="Genomic_DNA"/>
</dbReference>
<name>A0AAE1KX63_PETCI</name>
<comment type="caution">
    <text evidence="2">The sequence shown here is derived from an EMBL/GenBank/DDBJ whole genome shotgun (WGS) entry which is preliminary data.</text>
</comment>
<dbReference type="PROSITE" id="PS50994">
    <property type="entry name" value="INTEGRASE"/>
    <property type="match status" value="1"/>
</dbReference>
<feature type="domain" description="Integrase catalytic" evidence="1">
    <location>
        <begin position="41"/>
        <end position="145"/>
    </location>
</feature>
<dbReference type="GO" id="GO:0003676">
    <property type="term" value="F:nucleic acid binding"/>
    <property type="evidence" value="ECO:0007669"/>
    <property type="project" value="InterPro"/>
</dbReference>
<evidence type="ECO:0000259" key="1">
    <source>
        <dbReference type="PROSITE" id="PS50994"/>
    </source>
</evidence>
<dbReference type="PANTHER" id="PTHR37984">
    <property type="entry name" value="PROTEIN CBG26694"/>
    <property type="match status" value="1"/>
</dbReference>
<sequence>MMTDNSDIANKLNHLTTIKTCPRCQKASTVFKKVDPKLHSIPIKPQNMYQIDIDLCSLTMFSNGYVAIVMAVCYFSKWIEARYLKSKEAVEVARFLYEDIICHHGCVAIQINDQGREFVNSVSAELHMLTGTTQRITPAYHPQAAKGSVQKTKMVIALRRDNSTPGKQARLCSKHFAPEDFFVLC</sequence>